<gene>
    <name evidence="1" type="ORF">RSOLAG1IB_05096</name>
</gene>
<reference evidence="1 2" key="1">
    <citation type="submission" date="2014-11" db="EMBL/GenBank/DDBJ databases">
        <authorList>
            <person name="Wibberg Daniel"/>
        </authorList>
    </citation>
    <scope>NUCLEOTIDE SEQUENCE [LARGE SCALE GENOMIC DNA]</scope>
    <source>
        <strain evidence="1">Rhizoctonia solani AG1-IB 7/3/14</strain>
    </source>
</reference>
<name>A0A0B7G0U8_THACB</name>
<keyword evidence="2" id="KW-1185">Reference proteome</keyword>
<organism evidence="1 2">
    <name type="scientific">Thanatephorus cucumeris (strain AG1-IB / isolate 7/3/14)</name>
    <name type="common">Lettuce bottom rot fungus</name>
    <name type="synonym">Rhizoctonia solani</name>
    <dbReference type="NCBI Taxonomy" id="1108050"/>
    <lineage>
        <taxon>Eukaryota</taxon>
        <taxon>Fungi</taxon>
        <taxon>Dikarya</taxon>
        <taxon>Basidiomycota</taxon>
        <taxon>Agaricomycotina</taxon>
        <taxon>Agaricomycetes</taxon>
        <taxon>Cantharellales</taxon>
        <taxon>Ceratobasidiaceae</taxon>
        <taxon>Rhizoctonia</taxon>
        <taxon>Rhizoctonia solani AG-1</taxon>
    </lineage>
</organism>
<proteinExistence type="predicted"/>
<accession>A0A0B7G0U8</accession>
<dbReference type="OrthoDB" id="3143504at2759"/>
<sequence>MSKGDSSWGPKFPHYSETFENSVDASFDAYMQQKESLSEVSHDLMPLSVLETALAVGENMHKVGFHTGNKIFPVLMKTVRGYTDVHKGEILSHYYGLLCVRHLVRMVCIGTLKQNKALEPFLKELKPGMNRNTVAIRLAERALGFMSKALHTEDLSNVADALGCSKRTGKAFMIEGGLGFRDVRFLVDAIWESRKAIIPLRKDGILPGLPALVFVLCEMTIFSNTPKPTRPWSKLQDILLRCYLGDTTLPERGILRQLAIFIQHRHTEYKIPDDFSPVDQEDFCTIAGAWIDMLAPPLDLALAPVMLLDVSIILFR</sequence>
<dbReference type="Proteomes" id="UP000059188">
    <property type="component" value="Unassembled WGS sequence"/>
</dbReference>
<dbReference type="AlphaFoldDB" id="A0A0B7G0U8"/>
<protein>
    <submittedName>
        <fullName evidence="1">Uncharacterized protein</fullName>
    </submittedName>
</protein>
<dbReference type="EMBL" id="LN679106">
    <property type="protein sequence ID" value="CEL62739.1"/>
    <property type="molecule type" value="Genomic_DNA"/>
</dbReference>
<evidence type="ECO:0000313" key="2">
    <source>
        <dbReference type="Proteomes" id="UP000059188"/>
    </source>
</evidence>
<evidence type="ECO:0000313" key="1">
    <source>
        <dbReference type="EMBL" id="CEL62739.1"/>
    </source>
</evidence>